<evidence type="ECO:0000256" key="1">
    <source>
        <dbReference type="SAM" id="MobiDB-lite"/>
    </source>
</evidence>
<dbReference type="AlphaFoldDB" id="A0A6B3SHJ9"/>
<reference evidence="2 3" key="1">
    <citation type="submission" date="2020-02" db="EMBL/GenBank/DDBJ databases">
        <authorList>
            <person name="Kim M.K."/>
        </authorList>
    </citation>
    <scope>NUCLEOTIDE SEQUENCE [LARGE SCALE GENOMIC DNA]</scope>
    <source>
        <strain evidence="2 3">17J57-3</strain>
    </source>
</reference>
<gene>
    <name evidence="2" type="ORF">G3574_03490</name>
</gene>
<feature type="compositionally biased region" description="Polar residues" evidence="1">
    <location>
        <begin position="219"/>
        <end position="232"/>
    </location>
</feature>
<keyword evidence="3" id="KW-1185">Reference proteome</keyword>
<dbReference type="EMBL" id="JAAIVB010000011">
    <property type="protein sequence ID" value="NEX60133.1"/>
    <property type="molecule type" value="Genomic_DNA"/>
</dbReference>
<feature type="compositionally biased region" description="Low complexity" evidence="1">
    <location>
        <begin position="188"/>
        <end position="197"/>
    </location>
</feature>
<dbReference type="RefSeq" id="WP_163960634.1">
    <property type="nucleotide sequence ID" value="NZ_JAAIVB010000011.1"/>
</dbReference>
<name>A0A6B3SHJ9_9BURK</name>
<protein>
    <submittedName>
        <fullName evidence="2">Uncharacterized protein</fullName>
    </submittedName>
</protein>
<accession>A0A6B3SHJ9</accession>
<sequence length="232" mass="24264">MAAGVDLNDMKWQERLMRTFSTEFKKDPLVHTFIVSAPSRQLTKLLHEAIHCFVKATGHPAGDPSFQVEVASRGMNKLVKEIVGASGNSDLTAKVAPALADESLAAVASPAASLPAEPDVPLRGAAIQTGGQALRAVPTNQPIEPNERRLPAVPASVSPGSTMDIHESAMINQADAPSIVESSLEVTPQPVSAVPAADAPPPEKPRQNRMLATMLGLSKPSTPVSSRTGFGG</sequence>
<proteinExistence type="predicted"/>
<comment type="caution">
    <text evidence="2">The sequence shown here is derived from an EMBL/GenBank/DDBJ whole genome shotgun (WGS) entry which is preliminary data.</text>
</comment>
<feature type="region of interest" description="Disordered" evidence="1">
    <location>
        <begin position="181"/>
        <end position="232"/>
    </location>
</feature>
<organism evidence="2 3">
    <name type="scientific">Noviherbaspirillum galbum</name>
    <dbReference type="NCBI Taxonomy" id="2709383"/>
    <lineage>
        <taxon>Bacteria</taxon>
        <taxon>Pseudomonadati</taxon>
        <taxon>Pseudomonadota</taxon>
        <taxon>Betaproteobacteria</taxon>
        <taxon>Burkholderiales</taxon>
        <taxon>Oxalobacteraceae</taxon>
        <taxon>Noviherbaspirillum</taxon>
    </lineage>
</organism>
<evidence type="ECO:0000313" key="2">
    <source>
        <dbReference type="EMBL" id="NEX60133.1"/>
    </source>
</evidence>
<dbReference type="Proteomes" id="UP000482155">
    <property type="component" value="Unassembled WGS sequence"/>
</dbReference>
<evidence type="ECO:0000313" key="3">
    <source>
        <dbReference type="Proteomes" id="UP000482155"/>
    </source>
</evidence>